<dbReference type="InterPro" id="IPR001356">
    <property type="entry name" value="HD"/>
</dbReference>
<keyword evidence="2 3" id="KW-0371">Homeobox</keyword>
<dbReference type="Gene3D" id="1.10.10.60">
    <property type="entry name" value="Homeodomain-like"/>
    <property type="match status" value="1"/>
</dbReference>
<evidence type="ECO:0000256" key="2">
    <source>
        <dbReference type="PROSITE-ProRule" id="PRU00108"/>
    </source>
</evidence>
<dbReference type="GO" id="GO:0005634">
    <property type="term" value="C:nucleus"/>
    <property type="evidence" value="ECO:0007669"/>
    <property type="project" value="UniProtKB-SubCell"/>
</dbReference>
<gene>
    <name evidence="7" type="primary">nanog</name>
</gene>
<dbReference type="GO" id="GO:0000981">
    <property type="term" value="F:DNA-binding transcription factor activity, RNA polymerase II-specific"/>
    <property type="evidence" value="ECO:0007669"/>
    <property type="project" value="TreeGrafter"/>
</dbReference>
<dbReference type="CTD" id="79923"/>
<organism evidence="6 7">
    <name type="scientific">Betta splendens</name>
    <name type="common">Siamese fighting fish</name>
    <dbReference type="NCBI Taxonomy" id="158456"/>
    <lineage>
        <taxon>Eukaryota</taxon>
        <taxon>Metazoa</taxon>
        <taxon>Chordata</taxon>
        <taxon>Craniata</taxon>
        <taxon>Vertebrata</taxon>
        <taxon>Euteleostomi</taxon>
        <taxon>Actinopterygii</taxon>
        <taxon>Neopterygii</taxon>
        <taxon>Teleostei</taxon>
        <taxon>Neoteleostei</taxon>
        <taxon>Acanthomorphata</taxon>
        <taxon>Anabantaria</taxon>
        <taxon>Anabantiformes</taxon>
        <taxon>Anabantoidei</taxon>
        <taxon>Osphronemidae</taxon>
        <taxon>Betta</taxon>
    </lineage>
</organism>
<feature type="domain" description="Homeobox" evidence="5">
    <location>
        <begin position="214"/>
        <end position="274"/>
    </location>
</feature>
<dbReference type="Proteomes" id="UP000515150">
    <property type="component" value="Chromosome 4"/>
</dbReference>
<feature type="DNA-binding region" description="Homeobox" evidence="2">
    <location>
        <begin position="216"/>
        <end position="275"/>
    </location>
</feature>
<keyword evidence="6" id="KW-1185">Reference proteome</keyword>
<dbReference type="GO" id="GO:0030154">
    <property type="term" value="P:cell differentiation"/>
    <property type="evidence" value="ECO:0007669"/>
    <property type="project" value="TreeGrafter"/>
</dbReference>
<dbReference type="SMART" id="SM00389">
    <property type="entry name" value="HOX"/>
    <property type="match status" value="1"/>
</dbReference>
<feature type="compositionally biased region" description="Polar residues" evidence="4">
    <location>
        <begin position="114"/>
        <end position="124"/>
    </location>
</feature>
<protein>
    <submittedName>
        <fullName evidence="7">Homeobox protein NANOG</fullName>
    </submittedName>
</protein>
<dbReference type="GO" id="GO:0000978">
    <property type="term" value="F:RNA polymerase II cis-regulatory region sequence-specific DNA binding"/>
    <property type="evidence" value="ECO:0007669"/>
    <property type="project" value="TreeGrafter"/>
</dbReference>
<dbReference type="AlphaFoldDB" id="A0A6P7MAY6"/>
<evidence type="ECO:0000256" key="1">
    <source>
        <dbReference type="ARBA" id="ARBA00004123"/>
    </source>
</evidence>
<dbReference type="Pfam" id="PF00046">
    <property type="entry name" value="Homeodomain"/>
    <property type="match status" value="1"/>
</dbReference>
<reference evidence="7" key="1">
    <citation type="submission" date="2025-08" db="UniProtKB">
        <authorList>
            <consortium name="RefSeq"/>
        </authorList>
    </citation>
    <scope>IDENTIFICATION</scope>
</reference>
<dbReference type="InterPro" id="IPR050394">
    <property type="entry name" value="Homeobox_NK-like"/>
</dbReference>
<keyword evidence="2 3" id="KW-0539">Nucleus</keyword>
<feature type="compositionally biased region" description="Basic and acidic residues" evidence="4">
    <location>
        <begin position="130"/>
        <end position="139"/>
    </location>
</feature>
<dbReference type="RefSeq" id="XP_029003144.1">
    <property type="nucleotide sequence ID" value="XM_029147311.3"/>
</dbReference>
<dbReference type="InParanoid" id="A0A6P7MAY6"/>
<feature type="region of interest" description="Disordered" evidence="4">
    <location>
        <begin position="97"/>
        <end position="156"/>
    </location>
</feature>
<dbReference type="OrthoDB" id="8940013at2759"/>
<evidence type="ECO:0000313" key="7">
    <source>
        <dbReference type="RefSeq" id="XP_029003144.1"/>
    </source>
</evidence>
<dbReference type="CDD" id="cd00086">
    <property type="entry name" value="homeodomain"/>
    <property type="match status" value="1"/>
</dbReference>
<dbReference type="PROSITE" id="PS50071">
    <property type="entry name" value="HOMEOBOX_2"/>
    <property type="match status" value="1"/>
</dbReference>
<dbReference type="KEGG" id="bspl:114853667"/>
<comment type="subcellular location">
    <subcellularLocation>
        <location evidence="1 2 3">Nucleus</location>
    </subcellularLocation>
</comment>
<dbReference type="SUPFAM" id="SSF46689">
    <property type="entry name" value="Homeodomain-like"/>
    <property type="match status" value="1"/>
</dbReference>
<dbReference type="PANTHER" id="PTHR24340">
    <property type="entry name" value="HOMEOBOX PROTEIN NKX"/>
    <property type="match status" value="1"/>
</dbReference>
<evidence type="ECO:0000256" key="3">
    <source>
        <dbReference type="RuleBase" id="RU000682"/>
    </source>
</evidence>
<evidence type="ECO:0000256" key="4">
    <source>
        <dbReference type="SAM" id="MobiDB-lite"/>
    </source>
</evidence>
<proteinExistence type="predicted"/>
<dbReference type="GeneID" id="114853667"/>
<accession>A0A6P7MAY6</accession>
<dbReference type="PANTHER" id="PTHR24340:SF112">
    <property type="entry name" value="VENT HOMEOBOX"/>
    <property type="match status" value="1"/>
</dbReference>
<sequence length="418" mass="46403">MDDWTRLRNHNVYPPYHAYALGFLRQHGADQSNGNLNNWNEAGVMDLSNYNAGIHQAYYAVNTAKNLDQSPESPGQVVVNGNGYYRDTQSSRVILSASNQVTSDDRGSEAGRAQSESPTYSDAHTSPDSWRSDSSRDESFPQADPTTWVKKEPDYGVCGKGPIGSQDVGPLNEHTCLMEELQPLAVTGKQSADIACVHAPTPTPTKQNTAALSTTKGKVRSAFSESQMGMLVQRFSVQKYLTPAEMKHLGDTIGLTYKQVKTWFQNRRMKLRRQQKDNNWMCGRNNANKEALAHGNIYSNNHPHVQPYQDVRPREHYNEHMVDTAYRKPAPQNLAFYMAAMSNAAGPAGYPTWSPQPVVPHRPQVTGWCLPQRVGQYMFNPAAANDLNESSFESQDGEPANSSGSLITSVVHNQLISQ</sequence>
<dbReference type="InterPro" id="IPR009057">
    <property type="entry name" value="Homeodomain-like_sf"/>
</dbReference>
<evidence type="ECO:0000313" key="6">
    <source>
        <dbReference type="Proteomes" id="UP000515150"/>
    </source>
</evidence>
<keyword evidence="2 3" id="KW-0238">DNA-binding</keyword>
<evidence type="ECO:0000259" key="5">
    <source>
        <dbReference type="PROSITE" id="PS50071"/>
    </source>
</evidence>
<name>A0A6P7MAY6_BETSP</name>